<protein>
    <submittedName>
        <fullName evidence="2">Sarcolemmal membrane-associated</fullName>
    </submittedName>
</protein>
<accession>A0A8H5ULS3</accession>
<reference evidence="3" key="1">
    <citation type="journal article" date="2020" name="BMC Genomics">
        <title>Correction to: Identification and distribution of gene clusters required for synthesis of sphingolipid metabolism inhibitors in diverse species of the filamentous fungus Fusarium.</title>
        <authorList>
            <person name="Kim H.S."/>
            <person name="Lohmar J.M."/>
            <person name="Busman M."/>
            <person name="Brown D.W."/>
            <person name="Naumann T.A."/>
            <person name="Divon H.H."/>
            <person name="Lysoe E."/>
            <person name="Uhlig S."/>
            <person name="Proctor R.H."/>
        </authorList>
    </citation>
    <scope>NUCLEOTIDE SEQUENCE [LARGE SCALE GENOMIC DNA]</scope>
    <source>
        <strain evidence="3">NRRL 25331</strain>
    </source>
</reference>
<dbReference type="Proteomes" id="UP000572754">
    <property type="component" value="Unassembled WGS sequence"/>
</dbReference>
<evidence type="ECO:0000313" key="2">
    <source>
        <dbReference type="EMBL" id="KAF5689758.1"/>
    </source>
</evidence>
<dbReference type="AlphaFoldDB" id="A0A8H5ULS3"/>
<evidence type="ECO:0000313" key="3">
    <source>
        <dbReference type="Proteomes" id="UP000572754"/>
    </source>
</evidence>
<keyword evidence="3" id="KW-1185">Reference proteome</keyword>
<evidence type="ECO:0000256" key="1">
    <source>
        <dbReference type="SAM" id="MobiDB-lite"/>
    </source>
</evidence>
<name>A0A8H5ULS3_FUSCI</name>
<sequence length="204" mass="22427">MAVPEYREGVSITLSMAAPPPSFSFPTRRIFLSKKNPTKTTAMECHFDSRTRIFVGINKQSKSRYPTRIWSPRNPTPRRTAPDDETESSESYGLGGAPDSVVPQGCKRRSRSDVTGIAGKTYVTTGGNVVPQTPITTRTALYTADKSPSRVDSKLFLFGSLQDRQHESLDMGPKDICTTSIPLLSSSKDLPTPTNVNHTSLAYR</sequence>
<gene>
    <name evidence="2" type="ORF">FCIRC_1221</name>
</gene>
<reference evidence="2 3" key="2">
    <citation type="submission" date="2020-05" db="EMBL/GenBank/DDBJ databases">
        <title>Identification and distribution of gene clusters putatively required for synthesis of sphingolipid metabolism inhibitors in phylogenetically diverse species of the filamentous fungus Fusarium.</title>
        <authorList>
            <person name="Kim H.-S."/>
            <person name="Busman M."/>
            <person name="Brown D.W."/>
            <person name="Divon H."/>
            <person name="Uhlig S."/>
            <person name="Proctor R.H."/>
        </authorList>
    </citation>
    <scope>NUCLEOTIDE SEQUENCE [LARGE SCALE GENOMIC DNA]</scope>
    <source>
        <strain evidence="2 3">NRRL 25331</strain>
    </source>
</reference>
<comment type="caution">
    <text evidence="2">The sequence shown here is derived from an EMBL/GenBank/DDBJ whole genome shotgun (WGS) entry which is preliminary data.</text>
</comment>
<proteinExistence type="predicted"/>
<organism evidence="2 3">
    <name type="scientific">Fusarium circinatum</name>
    <name type="common">Pitch canker fungus</name>
    <name type="synonym">Gibberella circinata</name>
    <dbReference type="NCBI Taxonomy" id="48490"/>
    <lineage>
        <taxon>Eukaryota</taxon>
        <taxon>Fungi</taxon>
        <taxon>Dikarya</taxon>
        <taxon>Ascomycota</taxon>
        <taxon>Pezizomycotina</taxon>
        <taxon>Sordariomycetes</taxon>
        <taxon>Hypocreomycetidae</taxon>
        <taxon>Hypocreales</taxon>
        <taxon>Nectriaceae</taxon>
        <taxon>Fusarium</taxon>
        <taxon>Fusarium fujikuroi species complex</taxon>
    </lineage>
</organism>
<feature type="region of interest" description="Disordered" evidence="1">
    <location>
        <begin position="64"/>
        <end position="112"/>
    </location>
</feature>
<dbReference type="EMBL" id="JAAQPE010000042">
    <property type="protein sequence ID" value="KAF5689758.1"/>
    <property type="molecule type" value="Genomic_DNA"/>
</dbReference>